<dbReference type="EMBL" id="BARU01015215">
    <property type="protein sequence ID" value="GAH41451.1"/>
    <property type="molecule type" value="Genomic_DNA"/>
</dbReference>
<feature type="non-terminal residue" evidence="1">
    <location>
        <position position="114"/>
    </location>
</feature>
<organism evidence="1">
    <name type="scientific">marine sediment metagenome</name>
    <dbReference type="NCBI Taxonomy" id="412755"/>
    <lineage>
        <taxon>unclassified sequences</taxon>
        <taxon>metagenomes</taxon>
        <taxon>ecological metagenomes</taxon>
    </lineage>
</organism>
<comment type="caution">
    <text evidence="1">The sequence shown here is derived from an EMBL/GenBank/DDBJ whole genome shotgun (WGS) entry which is preliminary data.</text>
</comment>
<evidence type="ECO:0008006" key="2">
    <source>
        <dbReference type="Google" id="ProtNLM"/>
    </source>
</evidence>
<feature type="non-terminal residue" evidence="1">
    <location>
        <position position="1"/>
    </location>
</feature>
<name>X1F783_9ZZZZ</name>
<dbReference type="InterPro" id="IPR051910">
    <property type="entry name" value="ComF/GntX_DNA_util-trans"/>
</dbReference>
<reference evidence="1" key="1">
    <citation type="journal article" date="2014" name="Front. Microbiol.">
        <title>High frequency of phylogenetically diverse reductive dehalogenase-homologous genes in deep subseafloor sedimentary metagenomes.</title>
        <authorList>
            <person name="Kawai M."/>
            <person name="Futagami T."/>
            <person name="Toyoda A."/>
            <person name="Takaki Y."/>
            <person name="Nishi S."/>
            <person name="Hori S."/>
            <person name="Arai W."/>
            <person name="Tsubouchi T."/>
            <person name="Morono Y."/>
            <person name="Uchiyama I."/>
            <person name="Ito T."/>
            <person name="Fujiyama A."/>
            <person name="Inagaki F."/>
            <person name="Takami H."/>
        </authorList>
    </citation>
    <scope>NUCLEOTIDE SEQUENCE</scope>
    <source>
        <strain evidence="1">Expedition CK06-06</strain>
    </source>
</reference>
<accession>X1F783</accession>
<protein>
    <recommendedName>
        <fullName evidence="2">ComF family protein</fullName>
    </recommendedName>
</protein>
<evidence type="ECO:0000313" key="1">
    <source>
        <dbReference type="EMBL" id="GAH41451.1"/>
    </source>
</evidence>
<sequence length="114" mass="13359">YPKLCAACGAHLLQQEKFICTQCLYNLPKTNYHHIKENPVEQVFWGRAEIIAATSYFFFEKESRFAKIIHQLKYRGMKEIGIEMGKIFGAELKEASRFNKVDLIIPVPLHWKKQ</sequence>
<gene>
    <name evidence="1" type="ORF">S03H2_26320</name>
</gene>
<proteinExistence type="predicted"/>
<dbReference type="PANTHER" id="PTHR47505:SF1">
    <property type="entry name" value="DNA UTILIZATION PROTEIN YHGH"/>
    <property type="match status" value="1"/>
</dbReference>
<dbReference type="AlphaFoldDB" id="X1F783"/>
<dbReference type="PANTHER" id="PTHR47505">
    <property type="entry name" value="DNA UTILIZATION PROTEIN YHGH"/>
    <property type="match status" value="1"/>
</dbReference>